<sequence>MRIDKMITTFLQTTDLFNGSTFLGNQSQDQSQDQETRLGNRLNLENSGVVTQSSDETHSRNEQHENHREGRSAHQSSKTLDRMQDNDPRHPFSAYIPKKSHESESLSSYTYIGRFKNNESLHKEINDRIKQKIIAFNKLKAEISTEVDQSQTNLDLQQAQKFCEEFDGLKSELLNNQSNMRKQRKSIRETMKKGMGNEEKLKRFYFKKYNGLITATKTDKKFINSLISDCQQTVNNLQESIKSKFSNLDNTTTIGSPKVSIEEGFMLVRYTDLSGKFNRVTKEINKSYKKVNNLQKNLSQNEDPCNIVNIKADIANIISNIIPQLKRERENIRCEMTKEKNSIELLVKQGKLISSEAKLYVDEYNSLINNTGNRRNKRDVIKKQTLSEKLASVNINNKERKIRESF</sequence>
<reference evidence="2" key="1">
    <citation type="submission" date="2020-09" db="EMBL/GenBank/DDBJ databases">
        <title>Genomic insights into the novelty and pathogenicity of a unique biofilm-forming Enterococcus sp. bacteria (Enterococcus lacertideformus) identified in reptiles.</title>
        <authorList>
            <person name="Agius J.E."/>
            <person name="Phalen D.N."/>
            <person name="Rose K."/>
            <person name="Eden J.-S."/>
        </authorList>
    </citation>
    <scope>NUCLEOTIDE SEQUENCE</scope>
    <source>
        <strain evidence="2">PHRS 0518</strain>
    </source>
</reference>
<name>A0A931AYS7_9ENTE</name>
<evidence type="ECO:0000313" key="2">
    <source>
        <dbReference type="EMBL" id="MBF8807849.1"/>
    </source>
</evidence>
<comment type="caution">
    <text evidence="2">The sequence shown here is derived from an EMBL/GenBank/DDBJ whole genome shotgun (WGS) entry which is preliminary data.</text>
</comment>
<accession>A0A931AYS7</accession>
<feature type="compositionally biased region" description="Basic and acidic residues" evidence="1">
    <location>
        <begin position="79"/>
        <end position="90"/>
    </location>
</feature>
<evidence type="ECO:0000313" key="3">
    <source>
        <dbReference type="Proteomes" id="UP000637757"/>
    </source>
</evidence>
<dbReference type="AlphaFoldDB" id="A0A931AYS7"/>
<feature type="region of interest" description="Disordered" evidence="1">
    <location>
        <begin position="40"/>
        <end position="100"/>
    </location>
</feature>
<evidence type="ECO:0000256" key="1">
    <source>
        <dbReference type="SAM" id="MobiDB-lite"/>
    </source>
</evidence>
<dbReference type="Proteomes" id="UP000637757">
    <property type="component" value="Unassembled WGS sequence"/>
</dbReference>
<feature type="compositionally biased region" description="Polar residues" evidence="1">
    <location>
        <begin position="43"/>
        <end position="54"/>
    </location>
</feature>
<keyword evidence="3" id="KW-1185">Reference proteome</keyword>
<gene>
    <name evidence="2" type="ORF">IC227_05180</name>
</gene>
<protein>
    <submittedName>
        <fullName evidence="2">Uncharacterized protein</fullName>
    </submittedName>
</protein>
<proteinExistence type="predicted"/>
<organism evidence="2 3">
    <name type="scientific">Enterococcus lacertideformus</name>
    <dbReference type="NCBI Taxonomy" id="2771493"/>
    <lineage>
        <taxon>Bacteria</taxon>
        <taxon>Bacillati</taxon>
        <taxon>Bacillota</taxon>
        <taxon>Bacilli</taxon>
        <taxon>Lactobacillales</taxon>
        <taxon>Enterococcaceae</taxon>
        <taxon>Enterococcus</taxon>
    </lineage>
</organism>
<feature type="compositionally biased region" description="Basic and acidic residues" evidence="1">
    <location>
        <begin position="55"/>
        <end position="72"/>
    </location>
</feature>
<dbReference type="EMBL" id="JADAKE010000014">
    <property type="protein sequence ID" value="MBF8807849.1"/>
    <property type="molecule type" value="Genomic_DNA"/>
</dbReference>